<dbReference type="InterPro" id="IPR000727">
    <property type="entry name" value="T_SNARE_dom"/>
</dbReference>
<dbReference type="FunFam" id="1.20.5.110:FF:000041">
    <property type="entry name" value="Synaptosomal-associated protein 29"/>
    <property type="match status" value="1"/>
</dbReference>
<dbReference type="AlphaFoldDB" id="A0A7R9LCC8"/>
<dbReference type="GO" id="GO:0005886">
    <property type="term" value="C:plasma membrane"/>
    <property type="evidence" value="ECO:0007669"/>
    <property type="project" value="TreeGrafter"/>
</dbReference>
<dbReference type="Gene3D" id="1.20.5.110">
    <property type="match status" value="2"/>
</dbReference>
<evidence type="ECO:0000256" key="3">
    <source>
        <dbReference type="ARBA" id="ARBA00022927"/>
    </source>
</evidence>
<dbReference type="PANTHER" id="PTHR19305:SF9">
    <property type="entry name" value="SYNAPTOSOMAL-ASSOCIATED PROTEIN 29"/>
    <property type="match status" value="1"/>
</dbReference>
<evidence type="ECO:0000256" key="1">
    <source>
        <dbReference type="ARBA" id="ARBA00009480"/>
    </source>
</evidence>
<dbReference type="OrthoDB" id="18679at2759"/>
<feature type="coiled-coil region" evidence="5">
    <location>
        <begin position="183"/>
        <end position="217"/>
    </location>
</feature>
<organism evidence="7">
    <name type="scientific">Oppiella nova</name>
    <dbReference type="NCBI Taxonomy" id="334625"/>
    <lineage>
        <taxon>Eukaryota</taxon>
        <taxon>Metazoa</taxon>
        <taxon>Ecdysozoa</taxon>
        <taxon>Arthropoda</taxon>
        <taxon>Chelicerata</taxon>
        <taxon>Arachnida</taxon>
        <taxon>Acari</taxon>
        <taxon>Acariformes</taxon>
        <taxon>Sarcoptiformes</taxon>
        <taxon>Oribatida</taxon>
        <taxon>Brachypylina</taxon>
        <taxon>Oppioidea</taxon>
        <taxon>Oppiidae</taxon>
        <taxon>Oppiella</taxon>
    </lineage>
</organism>
<dbReference type="EMBL" id="OC915177">
    <property type="protein sequence ID" value="CAD7639085.1"/>
    <property type="molecule type" value="Genomic_DNA"/>
</dbReference>
<evidence type="ECO:0000313" key="7">
    <source>
        <dbReference type="EMBL" id="CAD7639085.1"/>
    </source>
</evidence>
<dbReference type="GO" id="GO:0019905">
    <property type="term" value="F:syntaxin binding"/>
    <property type="evidence" value="ECO:0007669"/>
    <property type="project" value="TreeGrafter"/>
</dbReference>
<dbReference type="SMART" id="SM00397">
    <property type="entry name" value="t_SNARE"/>
    <property type="match status" value="2"/>
</dbReference>
<dbReference type="SUPFAM" id="SSF58038">
    <property type="entry name" value="SNARE fusion complex"/>
    <property type="match status" value="2"/>
</dbReference>
<dbReference type="GO" id="GO:0016082">
    <property type="term" value="P:synaptic vesicle priming"/>
    <property type="evidence" value="ECO:0007669"/>
    <property type="project" value="TreeGrafter"/>
</dbReference>
<sequence length="217" mass="24769">MEFSLPVTNGNNRDSTVEDVDDMTFLRHPRQGSSGYMLANTDTTTDSNTEWEDKRRQLLAERRAIEERTLESSKVSLGLVYETEKTGIETAEELVRQREQLDNVEEKLDSMNSIMRVSQKHLTSMKSIFGGFKNYFSKNETNPTIANKSQSNGMDHKLDQNLSEIDLGLGRLKNLALGLGSEIEEQNQSLDRITGKAERAEDTLQHQNRQMKRILKN</sequence>
<protein>
    <recommendedName>
        <fullName evidence="6">t-SNARE coiled-coil homology domain-containing protein</fullName>
    </recommendedName>
</protein>
<keyword evidence="3" id="KW-0653">Protein transport</keyword>
<evidence type="ECO:0000313" key="8">
    <source>
        <dbReference type="Proteomes" id="UP000728032"/>
    </source>
</evidence>
<dbReference type="PANTHER" id="PTHR19305">
    <property type="entry name" value="SYNAPTOSOMAL ASSOCIATED PROTEIN"/>
    <property type="match status" value="1"/>
</dbReference>
<dbReference type="GO" id="GO:0005484">
    <property type="term" value="F:SNAP receptor activity"/>
    <property type="evidence" value="ECO:0007669"/>
    <property type="project" value="TreeGrafter"/>
</dbReference>
<dbReference type="CDD" id="cd15856">
    <property type="entry name" value="SNARE_SNAP29C"/>
    <property type="match status" value="1"/>
</dbReference>
<evidence type="ECO:0000256" key="5">
    <source>
        <dbReference type="SAM" id="Coils"/>
    </source>
</evidence>
<keyword evidence="4 5" id="KW-0175">Coiled coil</keyword>
<reference evidence="7" key="1">
    <citation type="submission" date="2020-11" db="EMBL/GenBank/DDBJ databases">
        <authorList>
            <person name="Tran Van P."/>
        </authorList>
    </citation>
    <scope>NUCLEOTIDE SEQUENCE</scope>
</reference>
<dbReference type="CDD" id="cd15887">
    <property type="entry name" value="SNARE_SNAP29N"/>
    <property type="match status" value="1"/>
</dbReference>
<keyword evidence="8" id="KW-1185">Reference proteome</keyword>
<name>A0A7R9LCC8_9ACAR</name>
<gene>
    <name evidence="7" type="ORF">ONB1V03_LOCUS1769</name>
</gene>
<dbReference type="GO" id="GO:0015031">
    <property type="term" value="P:protein transport"/>
    <property type="evidence" value="ECO:0007669"/>
    <property type="project" value="UniProtKB-KW"/>
</dbReference>
<keyword evidence="2" id="KW-0813">Transport</keyword>
<comment type="similarity">
    <text evidence="1">Belongs to the SNAP-25 family.</text>
</comment>
<evidence type="ECO:0000256" key="2">
    <source>
        <dbReference type="ARBA" id="ARBA00022448"/>
    </source>
</evidence>
<dbReference type="Proteomes" id="UP000728032">
    <property type="component" value="Unassembled WGS sequence"/>
</dbReference>
<dbReference type="GO" id="GO:0031629">
    <property type="term" value="P:synaptic vesicle fusion to presynaptic active zone membrane"/>
    <property type="evidence" value="ECO:0007669"/>
    <property type="project" value="TreeGrafter"/>
</dbReference>
<accession>A0A7R9LCC8</accession>
<dbReference type="EMBL" id="CAJPVJ010000352">
    <property type="protein sequence ID" value="CAG2162170.1"/>
    <property type="molecule type" value="Genomic_DNA"/>
</dbReference>
<dbReference type="GO" id="GO:0031201">
    <property type="term" value="C:SNARE complex"/>
    <property type="evidence" value="ECO:0007669"/>
    <property type="project" value="TreeGrafter"/>
</dbReference>
<evidence type="ECO:0000256" key="4">
    <source>
        <dbReference type="ARBA" id="ARBA00023054"/>
    </source>
</evidence>
<feature type="domain" description="T-SNARE coiled-coil homology" evidence="6">
    <location>
        <begin position="152"/>
        <end position="214"/>
    </location>
</feature>
<evidence type="ECO:0000259" key="6">
    <source>
        <dbReference type="PROSITE" id="PS50192"/>
    </source>
</evidence>
<proteinExistence type="inferred from homology"/>
<dbReference type="PROSITE" id="PS50192">
    <property type="entry name" value="T_SNARE"/>
    <property type="match status" value="2"/>
</dbReference>
<dbReference type="Pfam" id="PF12352">
    <property type="entry name" value="V-SNARE_C"/>
    <property type="match status" value="1"/>
</dbReference>
<feature type="domain" description="T-SNARE coiled-coil homology" evidence="6">
    <location>
        <begin position="63"/>
        <end position="125"/>
    </location>
</feature>
<dbReference type="GO" id="GO:0098793">
    <property type="term" value="C:presynapse"/>
    <property type="evidence" value="ECO:0007669"/>
    <property type="project" value="GOC"/>
</dbReference>